<protein>
    <submittedName>
        <fullName evidence="1">Uncharacterized protein</fullName>
    </submittedName>
</protein>
<organism evidence="1 2">
    <name type="scientific">Tulasnella calospora MUT 4182</name>
    <dbReference type="NCBI Taxonomy" id="1051891"/>
    <lineage>
        <taxon>Eukaryota</taxon>
        <taxon>Fungi</taxon>
        <taxon>Dikarya</taxon>
        <taxon>Basidiomycota</taxon>
        <taxon>Agaricomycotina</taxon>
        <taxon>Agaricomycetes</taxon>
        <taxon>Cantharellales</taxon>
        <taxon>Tulasnellaceae</taxon>
        <taxon>Tulasnella</taxon>
    </lineage>
</organism>
<evidence type="ECO:0000313" key="2">
    <source>
        <dbReference type="Proteomes" id="UP000054248"/>
    </source>
</evidence>
<dbReference type="EMBL" id="KN823116">
    <property type="protein sequence ID" value="KIO22182.1"/>
    <property type="molecule type" value="Genomic_DNA"/>
</dbReference>
<dbReference type="HOGENOM" id="CLU_1225551_0_0_1"/>
<reference evidence="1 2" key="1">
    <citation type="submission" date="2014-04" db="EMBL/GenBank/DDBJ databases">
        <authorList>
            <consortium name="DOE Joint Genome Institute"/>
            <person name="Kuo A."/>
            <person name="Girlanda M."/>
            <person name="Perotto S."/>
            <person name="Kohler A."/>
            <person name="Nagy L.G."/>
            <person name="Floudas D."/>
            <person name="Copeland A."/>
            <person name="Barry K.W."/>
            <person name="Cichocki N."/>
            <person name="Veneault-Fourrey C."/>
            <person name="LaButti K."/>
            <person name="Lindquist E.A."/>
            <person name="Lipzen A."/>
            <person name="Lundell T."/>
            <person name="Morin E."/>
            <person name="Murat C."/>
            <person name="Sun H."/>
            <person name="Tunlid A."/>
            <person name="Henrissat B."/>
            <person name="Grigoriev I.V."/>
            <person name="Hibbett D.S."/>
            <person name="Martin F."/>
            <person name="Nordberg H.P."/>
            <person name="Cantor M.N."/>
            <person name="Hua S.X."/>
        </authorList>
    </citation>
    <scope>NUCLEOTIDE SEQUENCE [LARGE SCALE GENOMIC DNA]</scope>
    <source>
        <strain evidence="1 2">MUT 4182</strain>
    </source>
</reference>
<evidence type="ECO:0000313" key="1">
    <source>
        <dbReference type="EMBL" id="KIO22182.1"/>
    </source>
</evidence>
<keyword evidence="2" id="KW-1185">Reference proteome</keyword>
<accession>A0A0C3LLE1</accession>
<reference evidence="2" key="2">
    <citation type="submission" date="2015-01" db="EMBL/GenBank/DDBJ databases">
        <title>Evolutionary Origins and Diversification of the Mycorrhizal Mutualists.</title>
        <authorList>
            <consortium name="DOE Joint Genome Institute"/>
            <consortium name="Mycorrhizal Genomics Consortium"/>
            <person name="Kohler A."/>
            <person name="Kuo A."/>
            <person name="Nagy L.G."/>
            <person name="Floudas D."/>
            <person name="Copeland A."/>
            <person name="Barry K.W."/>
            <person name="Cichocki N."/>
            <person name="Veneault-Fourrey C."/>
            <person name="LaButti K."/>
            <person name="Lindquist E.A."/>
            <person name="Lipzen A."/>
            <person name="Lundell T."/>
            <person name="Morin E."/>
            <person name="Murat C."/>
            <person name="Riley R."/>
            <person name="Ohm R."/>
            <person name="Sun H."/>
            <person name="Tunlid A."/>
            <person name="Henrissat B."/>
            <person name="Grigoriev I.V."/>
            <person name="Hibbett D.S."/>
            <person name="Martin F."/>
        </authorList>
    </citation>
    <scope>NUCLEOTIDE SEQUENCE [LARGE SCALE GENOMIC DNA]</scope>
    <source>
        <strain evidence="2">MUT 4182</strain>
    </source>
</reference>
<dbReference type="AlphaFoldDB" id="A0A0C3LLE1"/>
<name>A0A0C3LLE1_9AGAM</name>
<dbReference type="Proteomes" id="UP000054248">
    <property type="component" value="Unassembled WGS sequence"/>
</dbReference>
<gene>
    <name evidence="1" type="ORF">M407DRAFT_119873</name>
</gene>
<sequence>MLVGSWEEEACPLFRPDRLQHHPIRRLPLQDLRDIIHTRPPTLVARFRRPWSRTTGLPIIRSYENLPSLVQNGAPMAVDPSSTNFLTAAPKSGSVHFRRYSYLPECLHCSISVSEELRQTILLEAPPRKPIKLSFVTRSSTLSVSPVTRLESKVRRTCSAASGRSSLPRGPIVPSSLSLRRFVPLPSSLSALSPFCSITLRFHFNTIGFTASSRKPRVVATPLLVL</sequence>
<proteinExistence type="predicted"/>